<feature type="compositionally biased region" description="Low complexity" evidence="1">
    <location>
        <begin position="185"/>
        <end position="201"/>
    </location>
</feature>
<dbReference type="InParanoid" id="A0A1X7U2G0"/>
<proteinExistence type="predicted"/>
<accession>A0A1X7U2G0</accession>
<dbReference type="EnsemblMetazoa" id="Aqu2.1.21704_001">
    <property type="protein sequence ID" value="Aqu2.1.21704_001"/>
    <property type="gene ID" value="Aqu2.1.21704"/>
</dbReference>
<evidence type="ECO:0000313" key="2">
    <source>
        <dbReference type="EnsemblMetazoa" id="Aqu2.1.21704_001"/>
    </source>
</evidence>
<organism evidence="2">
    <name type="scientific">Amphimedon queenslandica</name>
    <name type="common">Sponge</name>
    <dbReference type="NCBI Taxonomy" id="400682"/>
    <lineage>
        <taxon>Eukaryota</taxon>
        <taxon>Metazoa</taxon>
        <taxon>Porifera</taxon>
        <taxon>Demospongiae</taxon>
        <taxon>Heteroscleromorpha</taxon>
        <taxon>Haplosclerida</taxon>
        <taxon>Niphatidae</taxon>
        <taxon>Amphimedon</taxon>
    </lineage>
</organism>
<protein>
    <submittedName>
        <fullName evidence="2">Uncharacterized protein</fullName>
    </submittedName>
</protein>
<name>A0A1X7U2G0_AMPQE</name>
<dbReference type="AlphaFoldDB" id="A0A1X7U2G0"/>
<feature type="region of interest" description="Disordered" evidence="1">
    <location>
        <begin position="184"/>
        <end position="236"/>
    </location>
</feature>
<sequence>MASHGIAELQCQKENSPPLNLTATNYKSLPSFQAFIDQTVFHYANNKIKVKVTVVDSIPVRRQSSCSRCDQARSRTNFFGLLQSVQWKDLLHSDPPFTIPVQIKHLATAMRQLVIEKTDNSSSKEFTTVLLGLMKTYWFCNGHCTNCKVSAYLDLGKHGLTPKVVDEVGGLQLQVEIEGYMAPVTSDTSFDSPTSSRSPPSKCRHRPLVDYKEESSSAVNSTSDHEVEESSGSSPDTEIQAYTLVEQAPATFDTAFLLGIPDVALMSCGDSPIVIVEDKFMKEVPSHVAFESDVGQLLFYVKGNLIKTSYKDSQHILGILIEGKQFLFCHGTWDRMNESLEIVISKFYNLLDADNLIYLCQTCYDVFTLNN</sequence>
<evidence type="ECO:0000256" key="1">
    <source>
        <dbReference type="SAM" id="MobiDB-lite"/>
    </source>
</evidence>
<reference evidence="2" key="1">
    <citation type="submission" date="2017-05" db="UniProtKB">
        <authorList>
            <consortium name="EnsemblMetazoa"/>
        </authorList>
    </citation>
    <scope>IDENTIFICATION</scope>
</reference>